<keyword evidence="6 11" id="KW-0812">Transmembrane</keyword>
<feature type="transmembrane region" description="Helical" evidence="11">
    <location>
        <begin position="322"/>
        <end position="341"/>
    </location>
</feature>
<keyword evidence="13" id="KW-1185">Reference proteome</keyword>
<feature type="transmembrane region" description="Helical" evidence="11">
    <location>
        <begin position="255"/>
        <end position="275"/>
    </location>
</feature>
<gene>
    <name evidence="12" type="ORF">GCM10022256_25890</name>
</gene>
<keyword evidence="4" id="KW-0328">Glycosyltransferase</keyword>
<comment type="caution">
    <text evidence="12">The sequence shown here is derived from an EMBL/GenBank/DDBJ whole genome shotgun (WGS) entry which is preliminary data.</text>
</comment>
<evidence type="ECO:0000256" key="10">
    <source>
        <dbReference type="SAM" id="MobiDB-lite"/>
    </source>
</evidence>
<sequence length="421" mass="46745">MADGLITRPVAGRGGGGEGAGDVRRPWRQTLLLRYRLTPWWARVLAVFVLSRVVSTALLLGFARVQATNAWTVAQPDYGSFAKMWDGQWYYIVSQLGYPSVLPMTADGHVAQNQWAFLPVYPVLVRGLMVLTGAPFAPTAVFVSVAAAALTALVFFRILRRFLPEGSALFGVVLLCVAPLSPLLQVAYAESLFLLLLAVALLLLLRRQYWLMLAALAVASFTRPGVVAFGLALALHWGHRWLTRSSEPFDVRERVTVGVVAVLTAVLGFAWPIVAAVATGRLDAYTATELSWRADYIGYGHLLPFTSWIQGANWWLPGGSGLLFLAVVVVGFGLFLVSPWARRLPIDLRFWVASYALYLLAVFFPQSSTFRVLMPMFPLLGALAVPRSRVWRVSLVVIAILLQWVWLYYCWWVDGYDWTPP</sequence>
<keyword evidence="3" id="KW-0337">GPI-anchor biosynthesis</keyword>
<dbReference type="EMBL" id="BAABAU010000003">
    <property type="protein sequence ID" value="GAA4266977.1"/>
    <property type="molecule type" value="Genomic_DNA"/>
</dbReference>
<name>A0ABP8E3Z8_9MICO</name>
<dbReference type="Proteomes" id="UP001501594">
    <property type="component" value="Unassembled WGS sequence"/>
</dbReference>
<keyword evidence="8 11" id="KW-1133">Transmembrane helix</keyword>
<evidence type="ECO:0000256" key="5">
    <source>
        <dbReference type="ARBA" id="ARBA00022679"/>
    </source>
</evidence>
<feature type="transmembrane region" description="Helical" evidence="11">
    <location>
        <begin position="393"/>
        <end position="412"/>
    </location>
</feature>
<evidence type="ECO:0000313" key="13">
    <source>
        <dbReference type="Proteomes" id="UP001501594"/>
    </source>
</evidence>
<organism evidence="12 13">
    <name type="scientific">Frondihabitans peucedani</name>
    <dbReference type="NCBI Taxonomy" id="598626"/>
    <lineage>
        <taxon>Bacteria</taxon>
        <taxon>Bacillati</taxon>
        <taxon>Actinomycetota</taxon>
        <taxon>Actinomycetes</taxon>
        <taxon>Micrococcales</taxon>
        <taxon>Microbacteriaceae</taxon>
        <taxon>Frondihabitans</taxon>
    </lineage>
</organism>
<protein>
    <recommendedName>
        <fullName evidence="14">Mannosyltransferase PIG-V</fullName>
    </recommendedName>
</protein>
<accession>A0ABP8E3Z8</accession>
<feature type="transmembrane region" description="Helical" evidence="11">
    <location>
        <begin position="212"/>
        <end position="235"/>
    </location>
</feature>
<evidence type="ECO:0000256" key="1">
    <source>
        <dbReference type="ARBA" id="ARBA00004477"/>
    </source>
</evidence>
<feature type="transmembrane region" description="Helical" evidence="11">
    <location>
        <begin position="348"/>
        <end position="364"/>
    </location>
</feature>
<evidence type="ECO:0000256" key="9">
    <source>
        <dbReference type="ARBA" id="ARBA00023136"/>
    </source>
</evidence>
<evidence type="ECO:0008006" key="14">
    <source>
        <dbReference type="Google" id="ProtNLM"/>
    </source>
</evidence>
<keyword evidence="7" id="KW-0256">Endoplasmic reticulum</keyword>
<keyword evidence="5" id="KW-0808">Transferase</keyword>
<dbReference type="PANTHER" id="PTHR12468:SF2">
    <property type="entry name" value="GPI MANNOSYLTRANSFERASE 2"/>
    <property type="match status" value="1"/>
</dbReference>
<evidence type="ECO:0000256" key="2">
    <source>
        <dbReference type="ARBA" id="ARBA00004687"/>
    </source>
</evidence>
<dbReference type="RefSeq" id="WP_344796832.1">
    <property type="nucleotide sequence ID" value="NZ_BAABAU010000003.1"/>
</dbReference>
<evidence type="ECO:0000256" key="6">
    <source>
        <dbReference type="ARBA" id="ARBA00022692"/>
    </source>
</evidence>
<comment type="pathway">
    <text evidence="2">Glycolipid biosynthesis; glycosylphosphatidylinositol-anchor biosynthesis.</text>
</comment>
<feature type="transmembrane region" description="Helical" evidence="11">
    <location>
        <begin position="40"/>
        <end position="63"/>
    </location>
</feature>
<comment type="subcellular location">
    <subcellularLocation>
        <location evidence="1">Endoplasmic reticulum membrane</location>
        <topology evidence="1">Multi-pass membrane protein</topology>
    </subcellularLocation>
</comment>
<evidence type="ECO:0000256" key="8">
    <source>
        <dbReference type="ARBA" id="ARBA00022989"/>
    </source>
</evidence>
<evidence type="ECO:0000256" key="7">
    <source>
        <dbReference type="ARBA" id="ARBA00022824"/>
    </source>
</evidence>
<dbReference type="InterPro" id="IPR007315">
    <property type="entry name" value="PIG-V/Gpi18"/>
</dbReference>
<proteinExistence type="predicted"/>
<dbReference type="PANTHER" id="PTHR12468">
    <property type="entry name" value="GPI MANNOSYLTRANSFERASE 2"/>
    <property type="match status" value="1"/>
</dbReference>
<reference evidence="13" key="1">
    <citation type="journal article" date="2019" name="Int. J. Syst. Evol. Microbiol.">
        <title>The Global Catalogue of Microorganisms (GCM) 10K type strain sequencing project: providing services to taxonomists for standard genome sequencing and annotation.</title>
        <authorList>
            <consortium name="The Broad Institute Genomics Platform"/>
            <consortium name="The Broad Institute Genome Sequencing Center for Infectious Disease"/>
            <person name="Wu L."/>
            <person name="Ma J."/>
        </authorList>
    </citation>
    <scope>NUCLEOTIDE SEQUENCE [LARGE SCALE GENOMIC DNA]</scope>
    <source>
        <strain evidence="13">JCM 17442</strain>
    </source>
</reference>
<keyword evidence="9 11" id="KW-0472">Membrane</keyword>
<evidence type="ECO:0000256" key="4">
    <source>
        <dbReference type="ARBA" id="ARBA00022676"/>
    </source>
</evidence>
<feature type="region of interest" description="Disordered" evidence="10">
    <location>
        <begin position="1"/>
        <end position="21"/>
    </location>
</feature>
<evidence type="ECO:0000313" key="12">
    <source>
        <dbReference type="EMBL" id="GAA4266977.1"/>
    </source>
</evidence>
<evidence type="ECO:0000256" key="3">
    <source>
        <dbReference type="ARBA" id="ARBA00022502"/>
    </source>
</evidence>
<evidence type="ECO:0000256" key="11">
    <source>
        <dbReference type="SAM" id="Phobius"/>
    </source>
</evidence>
<feature type="transmembrane region" description="Helical" evidence="11">
    <location>
        <begin position="162"/>
        <end position="180"/>
    </location>
</feature>
<feature type="transmembrane region" description="Helical" evidence="11">
    <location>
        <begin position="136"/>
        <end position="155"/>
    </location>
</feature>